<proteinExistence type="predicted"/>
<accession>A0AAV7NVZ7</accession>
<keyword evidence="2" id="KW-1185">Reference proteome</keyword>
<name>A0AAV7NVZ7_PLEWA</name>
<dbReference type="Proteomes" id="UP001066276">
    <property type="component" value="Chromosome 8"/>
</dbReference>
<organism evidence="1 2">
    <name type="scientific">Pleurodeles waltl</name>
    <name type="common">Iberian ribbed newt</name>
    <dbReference type="NCBI Taxonomy" id="8319"/>
    <lineage>
        <taxon>Eukaryota</taxon>
        <taxon>Metazoa</taxon>
        <taxon>Chordata</taxon>
        <taxon>Craniata</taxon>
        <taxon>Vertebrata</taxon>
        <taxon>Euteleostomi</taxon>
        <taxon>Amphibia</taxon>
        <taxon>Batrachia</taxon>
        <taxon>Caudata</taxon>
        <taxon>Salamandroidea</taxon>
        <taxon>Salamandridae</taxon>
        <taxon>Pleurodelinae</taxon>
        <taxon>Pleurodeles</taxon>
    </lineage>
</organism>
<dbReference type="EMBL" id="JANPWB010000012">
    <property type="protein sequence ID" value="KAJ1119639.1"/>
    <property type="molecule type" value="Genomic_DNA"/>
</dbReference>
<comment type="caution">
    <text evidence="1">The sequence shown here is derived from an EMBL/GenBank/DDBJ whole genome shotgun (WGS) entry which is preliminary data.</text>
</comment>
<reference evidence="1" key="1">
    <citation type="journal article" date="2022" name="bioRxiv">
        <title>Sequencing and chromosome-scale assembly of the giantPleurodeles waltlgenome.</title>
        <authorList>
            <person name="Brown T."/>
            <person name="Elewa A."/>
            <person name="Iarovenko S."/>
            <person name="Subramanian E."/>
            <person name="Araus A.J."/>
            <person name="Petzold A."/>
            <person name="Susuki M."/>
            <person name="Suzuki K.-i.T."/>
            <person name="Hayashi T."/>
            <person name="Toyoda A."/>
            <person name="Oliveira C."/>
            <person name="Osipova E."/>
            <person name="Leigh N.D."/>
            <person name="Simon A."/>
            <person name="Yun M.H."/>
        </authorList>
    </citation>
    <scope>NUCLEOTIDE SEQUENCE</scope>
    <source>
        <strain evidence="1">20211129_DDA</strain>
        <tissue evidence="1">Liver</tissue>
    </source>
</reference>
<protein>
    <submittedName>
        <fullName evidence="1">Uncharacterized protein</fullName>
    </submittedName>
</protein>
<evidence type="ECO:0000313" key="1">
    <source>
        <dbReference type="EMBL" id="KAJ1119639.1"/>
    </source>
</evidence>
<evidence type="ECO:0000313" key="2">
    <source>
        <dbReference type="Proteomes" id="UP001066276"/>
    </source>
</evidence>
<dbReference type="AlphaFoldDB" id="A0AAV7NVZ7"/>
<gene>
    <name evidence="1" type="ORF">NDU88_007824</name>
</gene>
<sequence>MSAPGALRAAVCLNETLYVRTLIFATALRTWLLVKERVREPGEQNKDAKDRRCRRSRPREAEHRRMRLEFYTS</sequence>